<keyword evidence="1" id="KW-0904">Protein phosphatase</keyword>
<dbReference type="CDD" id="cd02859">
    <property type="entry name" value="E_set_AMPKbeta_like_N"/>
    <property type="match status" value="1"/>
</dbReference>
<dbReference type="SMART" id="SM00015">
    <property type="entry name" value="IQ"/>
    <property type="match status" value="4"/>
</dbReference>
<keyword evidence="1" id="KW-0464">Manganese</keyword>
<dbReference type="Proteomes" id="UP000187209">
    <property type="component" value="Unassembled WGS sequence"/>
</dbReference>
<keyword evidence="1" id="KW-0378">Hydrolase</keyword>
<reference evidence="3 4" key="1">
    <citation type="submission" date="2016-11" db="EMBL/GenBank/DDBJ databases">
        <title>The macronuclear genome of Stentor coeruleus: a giant cell with tiny introns.</title>
        <authorList>
            <person name="Slabodnick M."/>
            <person name="Ruby J.G."/>
            <person name="Reiff S.B."/>
            <person name="Swart E.C."/>
            <person name="Gosai S."/>
            <person name="Prabakaran S."/>
            <person name="Witkowska E."/>
            <person name="Larue G.E."/>
            <person name="Fisher S."/>
            <person name="Freeman R.M."/>
            <person name="Gunawardena J."/>
            <person name="Chu W."/>
            <person name="Stover N.A."/>
            <person name="Gregory B.D."/>
            <person name="Nowacki M."/>
            <person name="Derisi J."/>
            <person name="Roy S.W."/>
            <person name="Marshall W.F."/>
            <person name="Sood P."/>
        </authorList>
    </citation>
    <scope>NUCLEOTIDE SEQUENCE [LARGE SCALE GENOMIC DNA]</scope>
    <source>
        <strain evidence="3">WM001</strain>
    </source>
</reference>
<comment type="catalytic activity">
    <reaction evidence="1">
        <text>O-phospho-L-seryl-[protein] + H2O = L-seryl-[protein] + phosphate</text>
        <dbReference type="Rhea" id="RHEA:20629"/>
        <dbReference type="Rhea" id="RHEA-COMP:9863"/>
        <dbReference type="Rhea" id="RHEA-COMP:11604"/>
        <dbReference type="ChEBI" id="CHEBI:15377"/>
        <dbReference type="ChEBI" id="CHEBI:29999"/>
        <dbReference type="ChEBI" id="CHEBI:43474"/>
        <dbReference type="ChEBI" id="CHEBI:83421"/>
        <dbReference type="EC" id="3.1.3.16"/>
    </reaction>
</comment>
<dbReference type="GO" id="GO:0046872">
    <property type="term" value="F:metal ion binding"/>
    <property type="evidence" value="ECO:0007669"/>
    <property type="project" value="UniProtKB-UniRule"/>
</dbReference>
<dbReference type="InterPro" id="IPR032640">
    <property type="entry name" value="AMPK1_CBM"/>
</dbReference>
<dbReference type="InterPro" id="IPR013783">
    <property type="entry name" value="Ig-like_fold"/>
</dbReference>
<dbReference type="Gene3D" id="3.60.40.10">
    <property type="entry name" value="PPM-type phosphatase domain"/>
    <property type="match status" value="1"/>
</dbReference>
<dbReference type="PANTHER" id="PTHR12320">
    <property type="entry name" value="PROTEIN PHOSPHATASE 2C"/>
    <property type="match status" value="1"/>
</dbReference>
<dbReference type="Gene3D" id="1.20.5.190">
    <property type="match status" value="1"/>
</dbReference>
<dbReference type="PROSITE" id="PS50096">
    <property type="entry name" value="IQ"/>
    <property type="match status" value="1"/>
</dbReference>
<dbReference type="CDD" id="cd23767">
    <property type="entry name" value="IQCD"/>
    <property type="match status" value="1"/>
</dbReference>
<evidence type="ECO:0000256" key="1">
    <source>
        <dbReference type="RuleBase" id="RU366020"/>
    </source>
</evidence>
<keyword evidence="1" id="KW-0479">Metal-binding</keyword>
<dbReference type="Pfam" id="PF00612">
    <property type="entry name" value="IQ"/>
    <property type="match status" value="3"/>
</dbReference>
<dbReference type="InterPro" id="IPR001932">
    <property type="entry name" value="PPM-type_phosphatase-like_dom"/>
</dbReference>
<comment type="caution">
    <text evidence="3">The sequence shown here is derived from an EMBL/GenBank/DDBJ whole genome shotgun (WGS) entry which is preliminary data.</text>
</comment>
<dbReference type="PROSITE" id="PS51746">
    <property type="entry name" value="PPM_2"/>
    <property type="match status" value="1"/>
</dbReference>
<dbReference type="InterPro" id="IPR036457">
    <property type="entry name" value="PPM-type-like_dom_sf"/>
</dbReference>
<comment type="cofactor">
    <cofactor evidence="1">
        <name>Mn(2+)</name>
        <dbReference type="ChEBI" id="CHEBI:29035"/>
    </cofactor>
</comment>
<comment type="similarity">
    <text evidence="1">Belongs to the PP2C family.</text>
</comment>
<dbReference type="Pfam" id="PF16561">
    <property type="entry name" value="AMPK1_CBM"/>
    <property type="match status" value="1"/>
</dbReference>
<dbReference type="EC" id="3.1.3.16" evidence="1"/>
<dbReference type="OrthoDB" id="60843at2759"/>
<dbReference type="EMBL" id="MPUH01000195">
    <property type="protein sequence ID" value="OMJ86764.1"/>
    <property type="molecule type" value="Genomic_DNA"/>
</dbReference>
<dbReference type="AlphaFoldDB" id="A0A1R2CCL4"/>
<dbReference type="Gene3D" id="2.60.40.10">
    <property type="entry name" value="Immunoglobulins"/>
    <property type="match status" value="1"/>
</dbReference>
<gene>
    <name evidence="3" type="ORF">SteCoe_11617</name>
</gene>
<keyword evidence="1" id="KW-0460">Magnesium</keyword>
<dbReference type="SUPFAM" id="SSF81296">
    <property type="entry name" value="E set domains"/>
    <property type="match status" value="1"/>
</dbReference>
<evidence type="ECO:0000313" key="3">
    <source>
        <dbReference type="EMBL" id="OMJ86764.1"/>
    </source>
</evidence>
<keyword evidence="4" id="KW-1185">Reference proteome</keyword>
<dbReference type="PANTHER" id="PTHR12320:SF1">
    <property type="entry name" value="PROTEIN PHOSPHATASE PTC7 HOMOLOG"/>
    <property type="match status" value="1"/>
</dbReference>
<dbReference type="InterPro" id="IPR014756">
    <property type="entry name" value="Ig_E-set"/>
</dbReference>
<dbReference type="SUPFAM" id="SSF81606">
    <property type="entry name" value="PP2C-like"/>
    <property type="match status" value="1"/>
</dbReference>
<proteinExistence type="inferred from homology"/>
<protein>
    <recommendedName>
        <fullName evidence="1">Protein phosphatase</fullName>
        <ecNumber evidence="1">3.1.3.16</ecNumber>
    </recommendedName>
</protein>
<dbReference type="InterPro" id="IPR039123">
    <property type="entry name" value="PPTC7"/>
</dbReference>
<feature type="domain" description="PPM-type phosphatase" evidence="2">
    <location>
        <begin position="333"/>
        <end position="618"/>
    </location>
</feature>
<comment type="catalytic activity">
    <reaction evidence="1">
        <text>O-phospho-L-threonyl-[protein] + H2O = L-threonyl-[protein] + phosphate</text>
        <dbReference type="Rhea" id="RHEA:47004"/>
        <dbReference type="Rhea" id="RHEA-COMP:11060"/>
        <dbReference type="Rhea" id="RHEA-COMP:11605"/>
        <dbReference type="ChEBI" id="CHEBI:15377"/>
        <dbReference type="ChEBI" id="CHEBI:30013"/>
        <dbReference type="ChEBI" id="CHEBI:43474"/>
        <dbReference type="ChEBI" id="CHEBI:61977"/>
        <dbReference type="EC" id="3.1.3.16"/>
    </reaction>
</comment>
<organism evidence="3 4">
    <name type="scientific">Stentor coeruleus</name>
    <dbReference type="NCBI Taxonomy" id="5963"/>
    <lineage>
        <taxon>Eukaryota</taxon>
        <taxon>Sar</taxon>
        <taxon>Alveolata</taxon>
        <taxon>Ciliophora</taxon>
        <taxon>Postciliodesmatophora</taxon>
        <taxon>Heterotrichea</taxon>
        <taxon>Heterotrichida</taxon>
        <taxon>Stentoridae</taxon>
        <taxon>Stentor</taxon>
    </lineage>
</organism>
<evidence type="ECO:0000259" key="2">
    <source>
        <dbReference type="PROSITE" id="PS51746"/>
    </source>
</evidence>
<evidence type="ECO:0000313" key="4">
    <source>
        <dbReference type="Proteomes" id="UP000187209"/>
    </source>
</evidence>
<dbReference type="GO" id="GO:0004722">
    <property type="term" value="F:protein serine/threonine phosphatase activity"/>
    <property type="evidence" value="ECO:0007669"/>
    <property type="project" value="UniProtKB-EC"/>
</dbReference>
<accession>A0A1R2CCL4</accession>
<dbReference type="SMART" id="SM00332">
    <property type="entry name" value="PP2Cc"/>
    <property type="match status" value="1"/>
</dbReference>
<dbReference type="InterPro" id="IPR000048">
    <property type="entry name" value="IQ_motif_EF-hand-BS"/>
</dbReference>
<name>A0A1R2CCL4_9CILI</name>
<comment type="cofactor">
    <cofactor evidence="1">
        <name>Mg(2+)</name>
        <dbReference type="ChEBI" id="CHEBI:18420"/>
    </cofactor>
</comment>
<sequence>MFRQKLNPKVLQHFKTKTNQEVGFMCILQLPKTHGICGYSSEVQRYSRLEEANYRKTLITAATVIQKNVRKFLAQHLLTRLKLLKEKEIQNQNATIIQKHIRQCLAKKKLNYLKLMKNLLNIREEAAKCIQKNYRISLLKKNIRILNLVSRLGKIRIQAAIRIQKILRSYLVRKELYFIRNKKLSLLITWWYPAKSVSIAGSFTYPPWKMEIPLIYSPLLKAFYSSFFIENNLQPARYYLKFIVDDMWLCDGNMQLAQDLEGNYNNVLTVFREKTCVRRAVSTRNFVLDDFQKPQLEDTKVPRIHSGNINSIGTAGFLKNEDCNLTVKLYFGSFMASHPRKKHAELEIENCADAYFTDFDEQIFAIADGVGEWESFGLDPSLFPNELIENFRKEFSCNRLSSGINDFEICGYLEKLLNSAYKRTSKFGSSTFLLGILRHNYLYTLSLGDSSFLVLRPRENMLQLTEIFRLVEQQHTFNCPYQLSRMPEACDYDDMQEKGFTSLISFLKRNCSAEYDLPQDAHAEVIPLQPCDIVIIGTDGLFDNLYDSDIIRIAEQFLHYELTPESFCQKLAKELVIQAINKGWDTTYKSPFSKNASKYGKRYLGGKLDDTTVIVAIALEESAVFR</sequence>